<gene>
    <name evidence="3" type="ORF">AMR76_22075</name>
</gene>
<organism evidence="3 4">
    <name type="scientific">Vibrio furnissii</name>
    <dbReference type="NCBI Taxonomy" id="29494"/>
    <lineage>
        <taxon>Bacteria</taxon>
        <taxon>Pseudomonadati</taxon>
        <taxon>Pseudomonadota</taxon>
        <taxon>Gammaproteobacteria</taxon>
        <taxon>Vibrionales</taxon>
        <taxon>Vibrionaceae</taxon>
        <taxon>Vibrio</taxon>
    </lineage>
</organism>
<dbReference type="AlphaFoldDB" id="A0A0Q2USQ7"/>
<accession>A0A0Q2USQ7</accession>
<name>A0A0Q2USQ7_VIBFU</name>
<keyword evidence="4" id="KW-1185">Reference proteome</keyword>
<dbReference type="Proteomes" id="UP000051221">
    <property type="component" value="Unassembled WGS sequence"/>
</dbReference>
<protein>
    <recommendedName>
        <fullName evidence="2">HTH cro/C1-type domain-containing protein</fullName>
    </recommendedName>
</protein>
<dbReference type="PANTHER" id="PTHR46558">
    <property type="entry name" value="TRACRIPTIONAL REGULATORY PROTEIN-RELATED-RELATED"/>
    <property type="match status" value="1"/>
</dbReference>
<evidence type="ECO:0000313" key="3">
    <source>
        <dbReference type="EMBL" id="KQH83608.1"/>
    </source>
</evidence>
<evidence type="ECO:0000259" key="2">
    <source>
        <dbReference type="PROSITE" id="PS50943"/>
    </source>
</evidence>
<feature type="domain" description="HTH cro/C1-type" evidence="2">
    <location>
        <begin position="20"/>
        <end position="74"/>
    </location>
</feature>
<evidence type="ECO:0000313" key="4">
    <source>
        <dbReference type="Proteomes" id="UP000051221"/>
    </source>
</evidence>
<dbReference type="PROSITE" id="PS50943">
    <property type="entry name" value="HTH_CROC1"/>
    <property type="match status" value="1"/>
</dbReference>
<proteinExistence type="predicted"/>
<comment type="caution">
    <text evidence="3">The sequence shown here is derived from an EMBL/GenBank/DDBJ whole genome shotgun (WGS) entry which is preliminary data.</text>
</comment>
<dbReference type="SMART" id="SM00530">
    <property type="entry name" value="HTH_XRE"/>
    <property type="match status" value="1"/>
</dbReference>
<dbReference type="PANTHER" id="PTHR46558:SF11">
    <property type="entry name" value="HTH-TYPE TRANSCRIPTIONAL REGULATOR XRE"/>
    <property type="match status" value="1"/>
</dbReference>
<evidence type="ECO:0000256" key="1">
    <source>
        <dbReference type="ARBA" id="ARBA00023125"/>
    </source>
</evidence>
<dbReference type="EMBL" id="LKHS01000035">
    <property type="protein sequence ID" value="KQH83608.1"/>
    <property type="molecule type" value="Genomic_DNA"/>
</dbReference>
<dbReference type="RefSeq" id="WP_055467248.1">
    <property type="nucleotide sequence ID" value="NZ_LKHS01000035.1"/>
</dbReference>
<dbReference type="InterPro" id="IPR001387">
    <property type="entry name" value="Cro/C1-type_HTH"/>
</dbReference>
<dbReference type="GO" id="GO:0003677">
    <property type="term" value="F:DNA binding"/>
    <property type="evidence" value="ECO:0007669"/>
    <property type="project" value="UniProtKB-KW"/>
</dbReference>
<reference evidence="3 4" key="1">
    <citation type="submission" date="2015-08" db="EMBL/GenBank/DDBJ databases">
        <title>Antibacterial properties of a collection of Vibrionaceae strains.</title>
        <authorList>
            <person name="Giubergia S."/>
        </authorList>
    </citation>
    <scope>NUCLEOTIDE SEQUENCE [LARGE SCALE GENOMIC DNA]</scope>
    <source>
        <strain evidence="3 4">S0821</strain>
    </source>
</reference>
<dbReference type="Gene3D" id="1.10.260.40">
    <property type="entry name" value="lambda repressor-like DNA-binding domains"/>
    <property type="match status" value="1"/>
</dbReference>
<dbReference type="SUPFAM" id="SSF47413">
    <property type="entry name" value="lambda repressor-like DNA-binding domains"/>
    <property type="match status" value="1"/>
</dbReference>
<dbReference type="InParanoid" id="A0A0Q2USQ7"/>
<dbReference type="Pfam" id="PF01381">
    <property type="entry name" value="HTH_3"/>
    <property type="match status" value="1"/>
</dbReference>
<dbReference type="InterPro" id="IPR010982">
    <property type="entry name" value="Lambda_DNA-bd_dom_sf"/>
</dbReference>
<dbReference type="CDD" id="cd00093">
    <property type="entry name" value="HTH_XRE"/>
    <property type="match status" value="1"/>
</dbReference>
<keyword evidence="1" id="KW-0238">DNA-binding</keyword>
<sequence length="141" mass="16436">MGYNEENLTTRVLEMFQDEIKRWRIKRNFTIEQMAESMGVSTVTYSKWENGKTSPKAEQIPKLAEMLGTSINALFGKEVAARDANIKVYLKLANQLTDEDKKTLENVIAALLHKSNAERTQDMELELFHKRLREDEEKRKE</sequence>